<dbReference type="OrthoDB" id="675629at2"/>
<dbReference type="STRING" id="1121001.SAMN02745857_00771"/>
<sequence length="112" mass="11123">MAALLTTASSLQCPHGGTVSIVSANTSAKADAALALANDTFTISGCPFQIPVGTGSVPSPCVKVQWVVTNLQTKVNGTPTLSQSSAGICLAATQAPQGPVSIVQTQPKVSGT</sequence>
<dbReference type="AlphaFoldDB" id="A0A1W1X785"/>
<accession>A0A1W1X785</accession>
<name>A0A1W1X785_9NEIS</name>
<gene>
    <name evidence="1" type="ORF">SAMN02745857_00771</name>
</gene>
<organism evidence="1 2">
    <name type="scientific">Andreprevotia lacus DSM 23236</name>
    <dbReference type="NCBI Taxonomy" id="1121001"/>
    <lineage>
        <taxon>Bacteria</taxon>
        <taxon>Pseudomonadati</taxon>
        <taxon>Pseudomonadota</taxon>
        <taxon>Betaproteobacteria</taxon>
        <taxon>Neisseriales</taxon>
        <taxon>Chitinibacteraceae</taxon>
        <taxon>Andreprevotia</taxon>
    </lineage>
</organism>
<dbReference type="Proteomes" id="UP000192761">
    <property type="component" value="Unassembled WGS sequence"/>
</dbReference>
<keyword evidence="2" id="KW-1185">Reference proteome</keyword>
<proteinExistence type="predicted"/>
<evidence type="ECO:0008006" key="3">
    <source>
        <dbReference type="Google" id="ProtNLM"/>
    </source>
</evidence>
<dbReference type="RefSeq" id="WP_084089222.1">
    <property type="nucleotide sequence ID" value="NZ_FWXD01000003.1"/>
</dbReference>
<evidence type="ECO:0000313" key="1">
    <source>
        <dbReference type="EMBL" id="SMC19700.1"/>
    </source>
</evidence>
<evidence type="ECO:0000313" key="2">
    <source>
        <dbReference type="Proteomes" id="UP000192761"/>
    </source>
</evidence>
<dbReference type="EMBL" id="FWXD01000003">
    <property type="protein sequence ID" value="SMC19700.1"/>
    <property type="molecule type" value="Genomic_DNA"/>
</dbReference>
<protein>
    <recommendedName>
        <fullName evidence="3">DUF4280 domain-containing protein</fullName>
    </recommendedName>
</protein>
<reference evidence="1 2" key="1">
    <citation type="submission" date="2017-04" db="EMBL/GenBank/DDBJ databases">
        <authorList>
            <person name="Afonso C.L."/>
            <person name="Miller P.J."/>
            <person name="Scott M.A."/>
            <person name="Spackman E."/>
            <person name="Goraichik I."/>
            <person name="Dimitrov K.M."/>
            <person name="Suarez D.L."/>
            <person name="Swayne D.E."/>
        </authorList>
    </citation>
    <scope>NUCLEOTIDE SEQUENCE [LARGE SCALE GENOMIC DNA]</scope>
    <source>
        <strain evidence="1 2">DSM 23236</strain>
    </source>
</reference>